<dbReference type="Proteomes" id="UP000011701">
    <property type="component" value="Chromosome"/>
</dbReference>
<proteinExistence type="predicted"/>
<dbReference type="HOGENOM" id="CLU_899982_0_0_12"/>
<organism evidence="1">
    <name type="scientific">Treponema denticola OTK</name>
    <dbReference type="NCBI Taxonomy" id="999434"/>
    <lineage>
        <taxon>Bacteria</taxon>
        <taxon>Pseudomonadati</taxon>
        <taxon>Spirochaetota</taxon>
        <taxon>Spirochaetia</taxon>
        <taxon>Spirochaetales</taxon>
        <taxon>Treponemataceae</taxon>
        <taxon>Treponema</taxon>
    </lineage>
</organism>
<comment type="caution">
    <text evidence="1">The sequence shown here is derived from an EMBL/GenBank/DDBJ whole genome shotgun (WGS) entry which is preliminary data.</text>
</comment>
<protein>
    <submittedName>
        <fullName evidence="1">Uncharacterized protein</fullName>
    </submittedName>
</protein>
<gene>
    <name evidence="1" type="ORF">HMPREF9723_01453</name>
</gene>
<dbReference type="RefSeq" id="WP_002692254.1">
    <property type="nucleotide sequence ID" value="NZ_CM001797.1"/>
</dbReference>
<name>A0A0F6MNL8_TREDN</name>
<dbReference type="AlphaFoldDB" id="A0A0F6MNL8"/>
<evidence type="ECO:0000313" key="1">
    <source>
        <dbReference type="EMBL" id="EMB21186.1"/>
    </source>
</evidence>
<dbReference type="PATRIC" id="fig|999434.4.peg.1507"/>
<dbReference type="EMBL" id="AGDY01000007">
    <property type="protein sequence ID" value="EMB21186.1"/>
    <property type="molecule type" value="Genomic_DNA"/>
</dbReference>
<sequence length="309" mass="36951">MRKVVFVIVLFFSVNCLFSEESKYFFYIPSTEEMQSYFSMKNYLSQWDTGKRVVDDLTFDKIYRNNIGKETINSLLLESFFRNTRNAKIQQQLKQYIKSNKIDSSFSKAIVKKIDSKLEKEKTSEKEVWRYNYDDKEFDENINLFNFREAGVFNNKLGMLLFDNDWNQISFSQKEKTSEDKFFLIYGGGTNSITINFYEKNGVKREDLDIAMNQGYYKNRHPNNWQSIELEREGILWNCGADKYIIAFGSDPESNSATFNAYLYDEKEKRLYLMSTSMNFSKINMFYSERYRIYNYLLFNSLFCFINKK</sequence>
<reference evidence="1" key="1">
    <citation type="submission" date="2012-01" db="EMBL/GenBank/DDBJ databases">
        <title>The Genome Sequence of Treponema denticola OTK.</title>
        <authorList>
            <consortium name="The Broad Institute Genome Sequencing Platform"/>
            <person name="Earl A."/>
            <person name="Ward D."/>
            <person name="Feldgarden M."/>
            <person name="Gevers D."/>
            <person name="Blanton J.M."/>
            <person name="Fenno C.J."/>
            <person name="Baranova O.V."/>
            <person name="Mathney J."/>
            <person name="Dewhirst F.E."/>
            <person name="Izard J."/>
            <person name="Young S.K."/>
            <person name="Zeng Q."/>
            <person name="Gargeya S."/>
            <person name="Fitzgerald M."/>
            <person name="Haas B."/>
            <person name="Abouelleil A."/>
            <person name="Alvarado L."/>
            <person name="Arachchi H.M."/>
            <person name="Berlin A."/>
            <person name="Chapman S.B."/>
            <person name="Gearin G."/>
            <person name="Goldberg J."/>
            <person name="Griggs A."/>
            <person name="Gujja S."/>
            <person name="Hansen M."/>
            <person name="Heiman D."/>
            <person name="Howarth C."/>
            <person name="Larimer J."/>
            <person name="Lui A."/>
            <person name="MacDonald P.J.P."/>
            <person name="McCowen C."/>
            <person name="Montmayeur A."/>
            <person name="Murphy C."/>
            <person name="Neiman D."/>
            <person name="Pearson M."/>
            <person name="Priest M."/>
            <person name="Roberts A."/>
            <person name="Saif S."/>
            <person name="Shea T."/>
            <person name="Sisk P."/>
            <person name="Stolte C."/>
            <person name="Sykes S."/>
            <person name="Wortman J."/>
            <person name="Nusbaum C."/>
            <person name="Birren B."/>
        </authorList>
    </citation>
    <scope>NUCLEOTIDE SEQUENCE [LARGE SCALE GENOMIC DNA]</scope>
    <source>
        <strain evidence="1">OTK</strain>
    </source>
</reference>
<accession>A0A0F6MNL8</accession>